<reference evidence="2 3" key="1">
    <citation type="journal article" date="2016" name="Nat. Commun.">
        <title>Thousands of microbial genomes shed light on interconnected biogeochemical processes in an aquifer system.</title>
        <authorList>
            <person name="Anantharaman K."/>
            <person name="Brown C.T."/>
            <person name="Hug L.A."/>
            <person name="Sharon I."/>
            <person name="Castelle C.J."/>
            <person name="Probst A.J."/>
            <person name="Thomas B.C."/>
            <person name="Singh A."/>
            <person name="Wilkins M.J."/>
            <person name="Karaoz U."/>
            <person name="Brodie E.L."/>
            <person name="Williams K.H."/>
            <person name="Hubbard S.S."/>
            <person name="Banfield J.F."/>
        </authorList>
    </citation>
    <scope>NUCLEOTIDE SEQUENCE [LARGE SCALE GENOMIC DNA]</scope>
</reference>
<evidence type="ECO:0000313" key="2">
    <source>
        <dbReference type="EMBL" id="OGF23565.1"/>
    </source>
</evidence>
<evidence type="ECO:0000259" key="1">
    <source>
        <dbReference type="Pfam" id="PF08241"/>
    </source>
</evidence>
<dbReference type="SUPFAM" id="SSF53335">
    <property type="entry name" value="S-adenosyl-L-methionine-dependent methyltransferases"/>
    <property type="match status" value="1"/>
</dbReference>
<dbReference type="InterPro" id="IPR029063">
    <property type="entry name" value="SAM-dependent_MTases_sf"/>
</dbReference>
<dbReference type="Proteomes" id="UP000176877">
    <property type="component" value="Unassembled WGS sequence"/>
</dbReference>
<feature type="domain" description="Methyltransferase type 11" evidence="1">
    <location>
        <begin position="67"/>
        <end position="112"/>
    </location>
</feature>
<dbReference type="Gene3D" id="3.40.50.150">
    <property type="entry name" value="Vaccinia Virus protein VP39"/>
    <property type="match status" value="1"/>
</dbReference>
<comment type="caution">
    <text evidence="2">The sequence shown here is derived from an EMBL/GenBank/DDBJ whole genome shotgun (WGS) entry which is preliminary data.</text>
</comment>
<dbReference type="Pfam" id="PF08241">
    <property type="entry name" value="Methyltransf_11"/>
    <property type="match status" value="1"/>
</dbReference>
<name>A0A1F5SA31_9BACT</name>
<dbReference type="AlphaFoldDB" id="A0A1F5SA31"/>
<dbReference type="EMBL" id="MFFT01000004">
    <property type="protein sequence ID" value="OGF23565.1"/>
    <property type="molecule type" value="Genomic_DNA"/>
</dbReference>
<proteinExistence type="predicted"/>
<organism evidence="2 3">
    <name type="scientific">Candidatus Falkowbacteria bacterium RIFCSPHIGHO2_02_FULL_42_9</name>
    <dbReference type="NCBI Taxonomy" id="1797986"/>
    <lineage>
        <taxon>Bacteria</taxon>
        <taxon>Candidatus Falkowiibacteriota</taxon>
    </lineage>
</organism>
<evidence type="ECO:0000313" key="3">
    <source>
        <dbReference type="Proteomes" id="UP000176877"/>
    </source>
</evidence>
<protein>
    <recommendedName>
        <fullName evidence="1">Methyltransferase type 11 domain-containing protein</fullName>
    </recommendedName>
</protein>
<sequence>MFYNILKSIARNKSLIRTLMNLELRQYKIYGQVLDIGGGVNPSYLDFLQTDENRQIRNLDSKNTAIDLEKDKLPAENESIDCVLMFNILEHIYNYNFLAREVFRVIKKSGLVLGFVPFLVNYHPDPRDYFRYTGEALQKIFNQAGFTEIKVNEVGGGPLAVNYNNIVFAFPRIIRLAIFPFYYLADFILLKLKPEVRKRYPLGYMFTAQK</sequence>
<gene>
    <name evidence="2" type="ORF">A3D45_00575</name>
</gene>
<dbReference type="GO" id="GO:0008757">
    <property type="term" value="F:S-adenosylmethionine-dependent methyltransferase activity"/>
    <property type="evidence" value="ECO:0007669"/>
    <property type="project" value="InterPro"/>
</dbReference>
<dbReference type="InterPro" id="IPR013216">
    <property type="entry name" value="Methyltransf_11"/>
</dbReference>
<accession>A0A1F5SA31</accession>